<sequence length="352" mass="39642">MARLVLYGTEGDTLMGLTWTWTWIAIMLFVLRTAFASKAPRDTLSFYGIRWDYIWVTIAFVTALISQIFITVSYHNATKRPGQMMEHIEYILYWGIISNTFAMLSMAFGRFAVVALLLSLHGTTFPRGRTMLQVLGVLQFLTSMLQLIITLFQCDPPKKLWAIATPGTCPLAHLVIYIGYLSGGWGSLTDFALAIYPAVLIVGPLQQMKMGLKVAICFIMSGGIVAGVAGVIMTAKLEHVDFTGGYGTLITWTLTQTWFIIIFGSLPTIRPFFMTCGRTVKSWSSRLRSKRTQQTSHYSWIGLQGQDRRIDSLKPPSEARLVPKQSEIYTIPDEHDYVRYSYTRNEPLARGT</sequence>
<organism evidence="8 9">
    <name type="scientific">Lecanosticta acicola</name>
    <dbReference type="NCBI Taxonomy" id="111012"/>
    <lineage>
        <taxon>Eukaryota</taxon>
        <taxon>Fungi</taxon>
        <taxon>Dikarya</taxon>
        <taxon>Ascomycota</taxon>
        <taxon>Pezizomycotina</taxon>
        <taxon>Dothideomycetes</taxon>
        <taxon>Dothideomycetidae</taxon>
        <taxon>Mycosphaerellales</taxon>
        <taxon>Mycosphaerellaceae</taxon>
        <taxon>Lecanosticta</taxon>
    </lineage>
</organism>
<evidence type="ECO:0000313" key="8">
    <source>
        <dbReference type="EMBL" id="CAK4031383.1"/>
    </source>
</evidence>
<dbReference type="Proteomes" id="UP001296104">
    <property type="component" value="Unassembled WGS sequence"/>
</dbReference>
<dbReference type="Pfam" id="PF20684">
    <property type="entry name" value="Fung_rhodopsin"/>
    <property type="match status" value="1"/>
</dbReference>
<feature type="transmembrane region" description="Helical" evidence="6">
    <location>
        <begin position="90"/>
        <end position="118"/>
    </location>
</feature>
<feature type="transmembrane region" description="Helical" evidence="6">
    <location>
        <begin position="249"/>
        <end position="269"/>
    </location>
</feature>
<comment type="similarity">
    <text evidence="5">Belongs to the SAT4 family.</text>
</comment>
<evidence type="ECO:0000256" key="1">
    <source>
        <dbReference type="ARBA" id="ARBA00004141"/>
    </source>
</evidence>
<dbReference type="InterPro" id="IPR049326">
    <property type="entry name" value="Rhodopsin_dom_fungi"/>
</dbReference>
<feature type="transmembrane region" description="Helical" evidence="6">
    <location>
        <begin position="51"/>
        <end position="70"/>
    </location>
</feature>
<dbReference type="GO" id="GO:0016020">
    <property type="term" value="C:membrane"/>
    <property type="evidence" value="ECO:0007669"/>
    <property type="project" value="UniProtKB-SubCell"/>
</dbReference>
<keyword evidence="3 6" id="KW-1133">Transmembrane helix</keyword>
<feature type="transmembrane region" description="Helical" evidence="6">
    <location>
        <begin position="214"/>
        <end position="237"/>
    </location>
</feature>
<evidence type="ECO:0000256" key="2">
    <source>
        <dbReference type="ARBA" id="ARBA00022692"/>
    </source>
</evidence>
<keyword evidence="2 6" id="KW-0812">Transmembrane</keyword>
<comment type="caution">
    <text evidence="8">The sequence shown here is derived from an EMBL/GenBank/DDBJ whole genome shotgun (WGS) entry which is preliminary data.</text>
</comment>
<evidence type="ECO:0000256" key="6">
    <source>
        <dbReference type="SAM" id="Phobius"/>
    </source>
</evidence>
<dbReference type="PANTHER" id="PTHR33048:SF165">
    <property type="entry name" value="INTEGRAL MEMBRANE PROTEIN"/>
    <property type="match status" value="1"/>
</dbReference>
<evidence type="ECO:0000256" key="4">
    <source>
        <dbReference type="ARBA" id="ARBA00023136"/>
    </source>
</evidence>
<name>A0AAI8Z2T1_9PEZI</name>
<feature type="domain" description="Rhodopsin" evidence="7">
    <location>
        <begin position="48"/>
        <end position="273"/>
    </location>
</feature>
<accession>A0AAI8Z2T1</accession>
<feature type="transmembrane region" description="Helical" evidence="6">
    <location>
        <begin position="20"/>
        <end position="39"/>
    </location>
</feature>
<keyword evidence="4 6" id="KW-0472">Membrane</keyword>
<proteinExistence type="inferred from homology"/>
<comment type="subcellular location">
    <subcellularLocation>
        <location evidence="1">Membrane</location>
        <topology evidence="1">Multi-pass membrane protein</topology>
    </subcellularLocation>
</comment>
<evidence type="ECO:0000256" key="3">
    <source>
        <dbReference type="ARBA" id="ARBA00022989"/>
    </source>
</evidence>
<protein>
    <recommendedName>
        <fullName evidence="7">Rhodopsin domain-containing protein</fullName>
    </recommendedName>
</protein>
<dbReference type="AlphaFoldDB" id="A0AAI8Z2T1"/>
<evidence type="ECO:0000259" key="7">
    <source>
        <dbReference type="Pfam" id="PF20684"/>
    </source>
</evidence>
<feature type="transmembrane region" description="Helical" evidence="6">
    <location>
        <begin position="130"/>
        <end position="152"/>
    </location>
</feature>
<reference evidence="8" key="1">
    <citation type="submission" date="2023-11" db="EMBL/GenBank/DDBJ databases">
        <authorList>
            <person name="Alioto T."/>
            <person name="Alioto T."/>
            <person name="Gomez Garrido J."/>
        </authorList>
    </citation>
    <scope>NUCLEOTIDE SEQUENCE</scope>
</reference>
<dbReference type="EMBL" id="CAVMBE010000047">
    <property type="protein sequence ID" value="CAK4031383.1"/>
    <property type="molecule type" value="Genomic_DNA"/>
</dbReference>
<keyword evidence="9" id="KW-1185">Reference proteome</keyword>
<dbReference type="InterPro" id="IPR052337">
    <property type="entry name" value="SAT4-like"/>
</dbReference>
<dbReference type="PANTHER" id="PTHR33048">
    <property type="entry name" value="PTH11-LIKE INTEGRAL MEMBRANE PROTEIN (AFU_ORTHOLOGUE AFUA_5G11245)"/>
    <property type="match status" value="1"/>
</dbReference>
<feature type="transmembrane region" description="Helical" evidence="6">
    <location>
        <begin position="172"/>
        <end position="202"/>
    </location>
</feature>
<gene>
    <name evidence="8" type="ORF">LECACI_7A006541</name>
</gene>
<evidence type="ECO:0000313" key="9">
    <source>
        <dbReference type="Proteomes" id="UP001296104"/>
    </source>
</evidence>
<evidence type="ECO:0000256" key="5">
    <source>
        <dbReference type="ARBA" id="ARBA00038359"/>
    </source>
</evidence>